<keyword evidence="2" id="KW-0378">Hydrolase</keyword>
<keyword evidence="5" id="KW-1185">Reference proteome</keyword>
<evidence type="ECO:0000256" key="2">
    <source>
        <dbReference type="ARBA" id="ARBA00022801"/>
    </source>
</evidence>
<dbReference type="Proteomes" id="UP001317532">
    <property type="component" value="Chromosome"/>
</dbReference>
<dbReference type="GO" id="GO:0006508">
    <property type="term" value="P:proteolysis"/>
    <property type="evidence" value="ECO:0007669"/>
    <property type="project" value="UniProtKB-KW"/>
</dbReference>
<dbReference type="SUPFAM" id="SSF50156">
    <property type="entry name" value="PDZ domain-like"/>
    <property type="match status" value="1"/>
</dbReference>
<sequence length="320" mass="33044">MAQILPIAAPPDILDGYSATVTSVVERVAPSVAGIDVRVDGRRAGSGSGFVATPDGFIITNSHVVHGAREIEVALLDGRRFRAMPIGDDPDSDLAVVRIAAPELFPAEIGDSASVQVGQLAIALGNPFGLQCTVTAGVVSALGRTLRSQSGHLMDNIIQTDAALNPGNSGGPLVDARGRVIGVNTAIVAAGQGICFAIAANTATRLAGLLIRDGKVTRGYIGIAGTDVDVPRYLQRMHALAQTRGILVQGVEPHSPASRAGIEEGDVVIGLGDGVVDGVDTLHKVLTDRHVDAPTKVVLLRRNALVSRTIIPGEAQPRSN</sequence>
<dbReference type="InterPro" id="IPR036034">
    <property type="entry name" value="PDZ_sf"/>
</dbReference>
<dbReference type="AlphaFoldDB" id="A0AAN2CBI7"/>
<protein>
    <submittedName>
        <fullName evidence="4">Serine protease</fullName>
    </submittedName>
</protein>
<feature type="domain" description="PDZ" evidence="3">
    <location>
        <begin position="219"/>
        <end position="303"/>
    </location>
</feature>
<name>A0AAN2CBI7_UNVUL</name>
<evidence type="ECO:0000313" key="4">
    <source>
        <dbReference type="EMBL" id="BDE08068.1"/>
    </source>
</evidence>
<dbReference type="Pfam" id="PF13365">
    <property type="entry name" value="Trypsin_2"/>
    <property type="match status" value="1"/>
</dbReference>
<dbReference type="GO" id="GO:0004252">
    <property type="term" value="F:serine-type endopeptidase activity"/>
    <property type="evidence" value="ECO:0007669"/>
    <property type="project" value="InterPro"/>
</dbReference>
<dbReference type="Gene3D" id="2.30.42.10">
    <property type="match status" value="1"/>
</dbReference>
<dbReference type="InterPro" id="IPR001940">
    <property type="entry name" value="Peptidase_S1C"/>
</dbReference>
<dbReference type="Pfam" id="PF13180">
    <property type="entry name" value="PDZ_2"/>
    <property type="match status" value="1"/>
</dbReference>
<organism evidence="4 5">
    <name type="scientific">Vulcanimicrobium alpinum</name>
    <dbReference type="NCBI Taxonomy" id="3016050"/>
    <lineage>
        <taxon>Bacteria</taxon>
        <taxon>Bacillati</taxon>
        <taxon>Vulcanimicrobiota</taxon>
        <taxon>Vulcanimicrobiia</taxon>
        <taxon>Vulcanimicrobiales</taxon>
        <taxon>Vulcanimicrobiaceae</taxon>
        <taxon>Vulcanimicrobium</taxon>
    </lineage>
</organism>
<dbReference type="InterPro" id="IPR001478">
    <property type="entry name" value="PDZ"/>
</dbReference>
<dbReference type="PANTHER" id="PTHR43343:SF3">
    <property type="entry name" value="PROTEASE DO-LIKE 8, CHLOROPLASTIC"/>
    <property type="match status" value="1"/>
</dbReference>
<dbReference type="SUPFAM" id="SSF50494">
    <property type="entry name" value="Trypsin-like serine proteases"/>
    <property type="match status" value="1"/>
</dbReference>
<dbReference type="EMBL" id="AP025523">
    <property type="protein sequence ID" value="BDE08068.1"/>
    <property type="molecule type" value="Genomic_DNA"/>
</dbReference>
<dbReference type="KEGG" id="vab:WPS_33440"/>
<dbReference type="SMART" id="SM00228">
    <property type="entry name" value="PDZ"/>
    <property type="match status" value="1"/>
</dbReference>
<dbReference type="InterPro" id="IPR051201">
    <property type="entry name" value="Chloro_Bact_Ser_Proteases"/>
</dbReference>
<gene>
    <name evidence="4" type="ORF">WPS_33440</name>
</gene>
<proteinExistence type="predicted"/>
<keyword evidence="1 4" id="KW-0645">Protease</keyword>
<dbReference type="PRINTS" id="PR00834">
    <property type="entry name" value="PROTEASES2C"/>
</dbReference>
<reference evidence="4 5" key="1">
    <citation type="journal article" date="2022" name="ISME Commun">
        <title>Vulcanimicrobium alpinus gen. nov. sp. nov., the first cultivated representative of the candidate phylum 'Eremiobacterota', is a metabolically versatile aerobic anoxygenic phototroph.</title>
        <authorList>
            <person name="Yabe S."/>
            <person name="Muto K."/>
            <person name="Abe K."/>
            <person name="Yokota A."/>
            <person name="Staudigel H."/>
            <person name="Tebo B.M."/>
        </authorList>
    </citation>
    <scope>NUCLEOTIDE SEQUENCE [LARGE SCALE GENOMIC DNA]</scope>
    <source>
        <strain evidence="4 5">WC8-2</strain>
    </source>
</reference>
<dbReference type="RefSeq" id="WP_317995619.1">
    <property type="nucleotide sequence ID" value="NZ_AP025523.1"/>
</dbReference>
<dbReference type="PANTHER" id="PTHR43343">
    <property type="entry name" value="PEPTIDASE S12"/>
    <property type="match status" value="1"/>
</dbReference>
<evidence type="ECO:0000259" key="3">
    <source>
        <dbReference type="SMART" id="SM00228"/>
    </source>
</evidence>
<evidence type="ECO:0000313" key="5">
    <source>
        <dbReference type="Proteomes" id="UP001317532"/>
    </source>
</evidence>
<accession>A0AAN2CBI7</accession>
<dbReference type="InterPro" id="IPR009003">
    <property type="entry name" value="Peptidase_S1_PA"/>
</dbReference>
<dbReference type="Gene3D" id="2.40.10.120">
    <property type="match status" value="1"/>
</dbReference>
<evidence type="ECO:0000256" key="1">
    <source>
        <dbReference type="ARBA" id="ARBA00022670"/>
    </source>
</evidence>